<dbReference type="Gene3D" id="2.40.10.10">
    <property type="entry name" value="Trypsin-like serine proteases"/>
    <property type="match status" value="1"/>
</dbReference>
<sequence length="184" mass="20093">MKALFFFFLQNVRYLRGTLTHVPSFTSPPAKSDNMNKLNVKFVFIILVFQVVIAGYLDEDDGDDSSGKDDCDGKGYGCPSKSGKTDDDYDDDSDSFDDTFKSDDCDGNSDSCPSKSRMNRLEGNCNRCGVASGGSEKGRVINGRPVKPVYKYPWIVPLIVGNKIMCGGALISATYVMTAGHCVF</sequence>
<keyword evidence="6" id="KW-1185">Reference proteome</keyword>
<dbReference type="InterPro" id="IPR009003">
    <property type="entry name" value="Peptidase_S1_PA"/>
</dbReference>
<evidence type="ECO:0000313" key="6">
    <source>
        <dbReference type="Proteomes" id="UP000499080"/>
    </source>
</evidence>
<dbReference type="PROSITE" id="PS00134">
    <property type="entry name" value="TRYPSIN_HIS"/>
    <property type="match status" value="1"/>
</dbReference>
<name>A0A4Y2TZV3_ARAVE</name>
<evidence type="ECO:0000259" key="4">
    <source>
        <dbReference type="Pfam" id="PF00089"/>
    </source>
</evidence>
<dbReference type="Proteomes" id="UP000499080">
    <property type="component" value="Unassembled WGS sequence"/>
</dbReference>
<keyword evidence="3" id="KW-1133">Transmembrane helix</keyword>
<feature type="domain" description="Peptidase S1" evidence="4">
    <location>
        <begin position="142"/>
        <end position="183"/>
    </location>
</feature>
<comment type="caution">
    <text evidence="5">The sequence shown here is derived from an EMBL/GenBank/DDBJ whole genome shotgun (WGS) entry which is preliminary data.</text>
</comment>
<dbReference type="EMBL" id="BGPR01031949">
    <property type="protein sequence ID" value="GBO05254.1"/>
    <property type="molecule type" value="Genomic_DNA"/>
</dbReference>
<keyword evidence="3" id="KW-0472">Membrane</keyword>
<dbReference type="PANTHER" id="PTHR24252:SF7">
    <property type="entry name" value="HYALIN"/>
    <property type="match status" value="1"/>
</dbReference>
<dbReference type="InterPro" id="IPR018114">
    <property type="entry name" value="TRYPSIN_HIS"/>
</dbReference>
<dbReference type="SUPFAM" id="SSF50494">
    <property type="entry name" value="Trypsin-like serine proteases"/>
    <property type="match status" value="1"/>
</dbReference>
<dbReference type="Pfam" id="PF00089">
    <property type="entry name" value="Trypsin"/>
    <property type="match status" value="1"/>
</dbReference>
<gene>
    <name evidence="5" type="ORF">AVEN_8391_1</name>
</gene>
<dbReference type="OrthoDB" id="6434925at2759"/>
<dbReference type="InterPro" id="IPR001254">
    <property type="entry name" value="Trypsin_dom"/>
</dbReference>
<dbReference type="GO" id="GO:0004252">
    <property type="term" value="F:serine-type endopeptidase activity"/>
    <property type="evidence" value="ECO:0007669"/>
    <property type="project" value="InterPro"/>
</dbReference>
<dbReference type="PANTHER" id="PTHR24252">
    <property type="entry name" value="ACROSIN-RELATED"/>
    <property type="match status" value="1"/>
</dbReference>
<reference evidence="5 6" key="1">
    <citation type="journal article" date="2019" name="Sci. Rep.">
        <title>Orb-weaving spider Araneus ventricosus genome elucidates the spidroin gene catalogue.</title>
        <authorList>
            <person name="Kono N."/>
            <person name="Nakamura H."/>
            <person name="Ohtoshi R."/>
            <person name="Moran D.A.P."/>
            <person name="Shinohara A."/>
            <person name="Yoshida Y."/>
            <person name="Fujiwara M."/>
            <person name="Mori M."/>
            <person name="Tomita M."/>
            <person name="Arakawa K."/>
        </authorList>
    </citation>
    <scope>NUCLEOTIDE SEQUENCE [LARGE SCALE GENOMIC DNA]</scope>
</reference>
<feature type="non-terminal residue" evidence="5">
    <location>
        <position position="184"/>
    </location>
</feature>
<feature type="transmembrane region" description="Helical" evidence="3">
    <location>
        <begin position="39"/>
        <end position="57"/>
    </location>
</feature>
<evidence type="ECO:0000313" key="5">
    <source>
        <dbReference type="EMBL" id="GBO05254.1"/>
    </source>
</evidence>
<evidence type="ECO:0000256" key="3">
    <source>
        <dbReference type="SAM" id="Phobius"/>
    </source>
</evidence>
<dbReference type="GO" id="GO:0006508">
    <property type="term" value="P:proteolysis"/>
    <property type="evidence" value="ECO:0007669"/>
    <property type="project" value="InterPro"/>
</dbReference>
<proteinExistence type="predicted"/>
<evidence type="ECO:0000256" key="2">
    <source>
        <dbReference type="SAM" id="MobiDB-lite"/>
    </source>
</evidence>
<accession>A0A4Y2TZV3</accession>
<dbReference type="AlphaFoldDB" id="A0A4Y2TZV3"/>
<feature type="region of interest" description="Disordered" evidence="2">
    <location>
        <begin position="64"/>
        <end position="95"/>
    </location>
</feature>
<dbReference type="InterPro" id="IPR043504">
    <property type="entry name" value="Peptidase_S1_PA_chymotrypsin"/>
</dbReference>
<organism evidence="5 6">
    <name type="scientific">Araneus ventricosus</name>
    <name type="common">Orbweaver spider</name>
    <name type="synonym">Epeira ventricosa</name>
    <dbReference type="NCBI Taxonomy" id="182803"/>
    <lineage>
        <taxon>Eukaryota</taxon>
        <taxon>Metazoa</taxon>
        <taxon>Ecdysozoa</taxon>
        <taxon>Arthropoda</taxon>
        <taxon>Chelicerata</taxon>
        <taxon>Arachnida</taxon>
        <taxon>Araneae</taxon>
        <taxon>Araneomorphae</taxon>
        <taxon>Entelegynae</taxon>
        <taxon>Araneoidea</taxon>
        <taxon>Araneidae</taxon>
        <taxon>Araneus</taxon>
    </lineage>
</organism>
<keyword evidence="1" id="KW-1015">Disulfide bond</keyword>
<protein>
    <recommendedName>
        <fullName evidence="4">Peptidase S1 domain-containing protein</fullName>
    </recommendedName>
</protein>
<evidence type="ECO:0000256" key="1">
    <source>
        <dbReference type="ARBA" id="ARBA00023157"/>
    </source>
</evidence>
<keyword evidence="3" id="KW-0812">Transmembrane</keyword>